<dbReference type="AlphaFoldDB" id="A0AB39XB52"/>
<proteinExistence type="predicted"/>
<accession>A0AB39XB52</accession>
<name>A0AB39XB52_9BRAD</name>
<reference evidence="1" key="1">
    <citation type="submission" date="2024-08" db="EMBL/GenBank/DDBJ databases">
        <authorList>
            <person name="Chaddad Z."/>
            <person name="Lamrabet M."/>
            <person name="Bouhnik O."/>
            <person name="Alami S."/>
            <person name="Wipf D."/>
            <person name="Courty P.E."/>
            <person name="Missbah El Idrissi M."/>
        </authorList>
    </citation>
    <scope>NUCLEOTIDE SEQUENCE</scope>
    <source>
        <strain evidence="1">LLZ17</strain>
    </source>
</reference>
<sequence>MTKPSIAKLKAIIDADEGIGDIPVIVSLEKINSEEPTWNVRIRGSNGTMTITDPRDITDYKRFVTQCFRQLNVFFPPVKPVTWANTLRDAIPKMTEKQADEDTTREGQFRELLETFLTNRMRGREREDLLRGAPWEDEKSRRRYFTMGPLEKFLEIERMRNVARKDIAGWIRALGGGPQGLTIKNKRTRCWWVPSDAVDEAPELAVPDMPEPGL</sequence>
<dbReference type="RefSeq" id="WP_369719728.1">
    <property type="nucleotide sequence ID" value="NZ_CP165734.1"/>
</dbReference>
<gene>
    <name evidence="1" type="ORF">AB8Z38_20925</name>
</gene>
<dbReference type="EMBL" id="CP165734">
    <property type="protein sequence ID" value="XDV55273.1"/>
    <property type="molecule type" value="Genomic_DNA"/>
</dbReference>
<organism evidence="1">
    <name type="scientific">Bradyrhizobium sp. LLZ17</name>
    <dbReference type="NCBI Taxonomy" id="3239388"/>
    <lineage>
        <taxon>Bacteria</taxon>
        <taxon>Pseudomonadati</taxon>
        <taxon>Pseudomonadota</taxon>
        <taxon>Alphaproteobacteria</taxon>
        <taxon>Hyphomicrobiales</taxon>
        <taxon>Nitrobacteraceae</taxon>
        <taxon>Bradyrhizobium</taxon>
    </lineage>
</organism>
<evidence type="ECO:0000313" key="1">
    <source>
        <dbReference type="EMBL" id="XDV55273.1"/>
    </source>
</evidence>
<protein>
    <submittedName>
        <fullName evidence="1">Uncharacterized protein</fullName>
    </submittedName>
</protein>